<dbReference type="PANTHER" id="PTHR10371:SF3">
    <property type="entry name" value="NADH DEHYDROGENASE [UBIQUINONE] FLAVOPROTEIN 2, MITOCHONDRIAL"/>
    <property type="match status" value="1"/>
</dbReference>
<dbReference type="RefSeq" id="WP_344261903.1">
    <property type="nucleotide sequence ID" value="NZ_BAAAMJ010000027.1"/>
</dbReference>
<dbReference type="NCBIfam" id="TIGR01958">
    <property type="entry name" value="nuoE_fam"/>
    <property type="match status" value="1"/>
</dbReference>
<evidence type="ECO:0000313" key="8">
    <source>
        <dbReference type="EMBL" id="GAA1916314.1"/>
    </source>
</evidence>
<dbReference type="NCBIfam" id="NF005721">
    <property type="entry name" value="PRK07539.1-1"/>
    <property type="match status" value="1"/>
</dbReference>
<reference evidence="8 9" key="1">
    <citation type="journal article" date="2019" name="Int. J. Syst. Evol. Microbiol.">
        <title>The Global Catalogue of Microorganisms (GCM) 10K type strain sequencing project: providing services to taxonomists for standard genome sequencing and annotation.</title>
        <authorList>
            <consortium name="The Broad Institute Genomics Platform"/>
            <consortium name="The Broad Institute Genome Sequencing Center for Infectious Disease"/>
            <person name="Wu L."/>
            <person name="Ma J."/>
        </authorList>
    </citation>
    <scope>NUCLEOTIDE SEQUENCE [LARGE SCALE GENOMIC DNA]</scope>
    <source>
        <strain evidence="8 9">JCM 13581</strain>
    </source>
</reference>
<dbReference type="InterPro" id="IPR041921">
    <property type="entry name" value="NuoE_N"/>
</dbReference>
<comment type="cofactor">
    <cofactor evidence="6">
        <name>[2Fe-2S] cluster</name>
        <dbReference type="ChEBI" id="CHEBI:190135"/>
    </cofactor>
</comment>
<evidence type="ECO:0000256" key="6">
    <source>
        <dbReference type="ARBA" id="ARBA00034078"/>
    </source>
</evidence>
<proteinExistence type="inferred from homology"/>
<evidence type="ECO:0000256" key="1">
    <source>
        <dbReference type="ARBA" id="ARBA00010643"/>
    </source>
</evidence>
<feature type="region of interest" description="Disordered" evidence="7">
    <location>
        <begin position="226"/>
        <end position="286"/>
    </location>
</feature>
<comment type="similarity">
    <text evidence="1">Belongs to the complex I 24 kDa subunit family.</text>
</comment>
<dbReference type="Proteomes" id="UP001501303">
    <property type="component" value="Unassembled WGS sequence"/>
</dbReference>
<evidence type="ECO:0000256" key="2">
    <source>
        <dbReference type="ARBA" id="ARBA00022714"/>
    </source>
</evidence>
<name>A0ABN2PAU9_9ACTN</name>
<dbReference type="InterPro" id="IPR036249">
    <property type="entry name" value="Thioredoxin-like_sf"/>
</dbReference>
<keyword evidence="2" id="KW-0001">2Fe-2S</keyword>
<dbReference type="CDD" id="cd03064">
    <property type="entry name" value="TRX_Fd_NuoE"/>
    <property type="match status" value="1"/>
</dbReference>
<sequence length="286" mass="30674">MTDIQLGMPQLPGPEYPAEVRTRLEADAREVISRYPDSRSALLPLLHLVQSEEGYVTRTGLQFCADMLELTTAEVTAVATFYSMYRRKPSGDYQVGVCTNTLCAVLGGDEIFDALQKHLGVGNSETTEDGKVTLEHIECNAACDFAPVVMVNWEFFDNQTIESAKKLVDDLRAGREVAPTRGAPLCDFKKTARILAGFPDERPGAIEASGSAGDASLAGLRLAKGVTEGGTVPPRTEPPLDAAQAPEDEQAPPTHPSSHDAPQKSAASDPEHPAGPVSRESEEGER</sequence>
<evidence type="ECO:0000256" key="5">
    <source>
        <dbReference type="ARBA" id="ARBA00023014"/>
    </source>
</evidence>
<gene>
    <name evidence="8" type="primary">nuoE</name>
    <name evidence="8" type="ORF">GCM10009716_26960</name>
</gene>
<evidence type="ECO:0000313" key="9">
    <source>
        <dbReference type="Proteomes" id="UP001501303"/>
    </source>
</evidence>
<keyword evidence="3" id="KW-0479">Metal-binding</keyword>
<evidence type="ECO:0000256" key="4">
    <source>
        <dbReference type="ARBA" id="ARBA00023004"/>
    </source>
</evidence>
<dbReference type="EMBL" id="BAAAMJ010000027">
    <property type="protein sequence ID" value="GAA1916314.1"/>
    <property type="molecule type" value="Genomic_DNA"/>
</dbReference>
<dbReference type="SUPFAM" id="SSF52833">
    <property type="entry name" value="Thioredoxin-like"/>
    <property type="match status" value="1"/>
</dbReference>
<organism evidence="8 9">
    <name type="scientific">Streptomyces sodiiphilus</name>
    <dbReference type="NCBI Taxonomy" id="226217"/>
    <lineage>
        <taxon>Bacteria</taxon>
        <taxon>Bacillati</taxon>
        <taxon>Actinomycetota</taxon>
        <taxon>Actinomycetes</taxon>
        <taxon>Kitasatosporales</taxon>
        <taxon>Streptomycetaceae</taxon>
        <taxon>Streptomyces</taxon>
    </lineage>
</organism>
<dbReference type="Pfam" id="PF01257">
    <property type="entry name" value="2Fe-2S_thioredx"/>
    <property type="match status" value="1"/>
</dbReference>
<dbReference type="Gene3D" id="3.40.30.10">
    <property type="entry name" value="Glutaredoxin"/>
    <property type="match status" value="1"/>
</dbReference>
<dbReference type="PROSITE" id="PS01099">
    <property type="entry name" value="COMPLEX1_24K"/>
    <property type="match status" value="1"/>
</dbReference>
<protein>
    <submittedName>
        <fullName evidence="8">NADH-quinone oxidoreductase subunit NuoE</fullName>
    </submittedName>
</protein>
<comment type="caution">
    <text evidence="8">The sequence shown here is derived from an EMBL/GenBank/DDBJ whole genome shotgun (WGS) entry which is preliminary data.</text>
</comment>
<dbReference type="Gene3D" id="1.10.10.1590">
    <property type="entry name" value="NADH-quinone oxidoreductase subunit E"/>
    <property type="match status" value="1"/>
</dbReference>
<dbReference type="PANTHER" id="PTHR10371">
    <property type="entry name" value="NADH DEHYDROGENASE UBIQUINONE FLAVOPROTEIN 2, MITOCHONDRIAL"/>
    <property type="match status" value="1"/>
</dbReference>
<keyword evidence="9" id="KW-1185">Reference proteome</keyword>
<keyword evidence="4" id="KW-0408">Iron</keyword>
<evidence type="ECO:0000256" key="7">
    <source>
        <dbReference type="SAM" id="MobiDB-lite"/>
    </source>
</evidence>
<accession>A0ABN2PAU9</accession>
<evidence type="ECO:0000256" key="3">
    <source>
        <dbReference type="ARBA" id="ARBA00022723"/>
    </source>
</evidence>
<dbReference type="InterPro" id="IPR042128">
    <property type="entry name" value="NuoE_dom"/>
</dbReference>
<keyword evidence="5" id="KW-0411">Iron-sulfur</keyword>
<dbReference type="InterPro" id="IPR002023">
    <property type="entry name" value="NuoE-like"/>
</dbReference>